<dbReference type="RefSeq" id="WP_180143188.1">
    <property type="nucleotide sequence ID" value="NZ_CAADHO010000007.1"/>
</dbReference>
<proteinExistence type="inferred from homology"/>
<sequence>MIDYLNRHFGPSAAARMARYQGEHPVGGTRDALIHVTGQSPDAFYNGFLAEFYKGARASETRALSAGLPRGKVLASDPLESYDSHTWTHNGTLLALRQGYGKKTALMELDPATGAVIQQSFPGPVFTTGPIRLSHDSGRIVLCVPFPDPFGGWELDTADLALFDLKTETYTRLTRGAHMFSAAPSPDGNTYAAVRRNGMWSELVLTAPDGKVRSVLFGQPGAYCEAPAWSPDGSAIAAVVKVRGNADIVTFSPESGQPDLLFGSDAAEDNDPAFSPDGRYLLFASDRSGIWNIFAWDRKDKTLVQLTSVRYGAFEPRVSPDGLTLSFTRLNRGIKELCTLPFAPEAGKPFPVPNPAPLPEADLARVAPPVTTESKGIPWVEATKPFLHVPYFTSDEDGSALGVFLMGGDPVGINSYAGALFYGLESHRAGFDVTVTNRSFTPEITARLYDSAEEGNTVAGLERWQRERSVELALSLPVILQSLPSRLTLFPTVGTRIRKFDGIKNVVLDPDKDQSFAWFTEATFTRMPDAARRDVLPTWGQRFYGTYEESIDKAGGELLSHNGVVSVTQYLPGPALHDGFDLTLVHQDQGGEISYDKDLSLPRGYDNDDPEGGMNLDNNLLASLEYHTPLAFPDQGVGLVLIHVSRLKTSFFADVGAGWQGSFDAGDWADRARLSVGTSLSARATLMAVLPVEAGVEVGYKVRDSEGFANFIFEVVF</sequence>
<dbReference type="PANTHER" id="PTHR36842:SF1">
    <property type="entry name" value="PROTEIN TOLB"/>
    <property type="match status" value="1"/>
</dbReference>
<dbReference type="EMBL" id="CAADHO010000007">
    <property type="protein sequence ID" value="VFQ45990.1"/>
    <property type="molecule type" value="Genomic_DNA"/>
</dbReference>
<evidence type="ECO:0000256" key="1">
    <source>
        <dbReference type="ARBA" id="ARBA00009820"/>
    </source>
</evidence>
<keyword evidence="3" id="KW-1185">Reference proteome</keyword>
<evidence type="ECO:0000313" key="2">
    <source>
        <dbReference type="EMBL" id="VFQ45990.1"/>
    </source>
</evidence>
<dbReference type="PANTHER" id="PTHR36842">
    <property type="entry name" value="PROTEIN TOLB HOMOLOG"/>
    <property type="match status" value="1"/>
</dbReference>
<reference evidence="2 3" key="1">
    <citation type="submission" date="2019-03" db="EMBL/GenBank/DDBJ databases">
        <authorList>
            <person name="Nijsse B."/>
        </authorList>
    </citation>
    <scope>NUCLEOTIDE SEQUENCE [LARGE SCALE GENOMIC DNA]</scope>
    <source>
        <strain evidence="2">Desulfoluna butyratoxydans MSL71</strain>
    </source>
</reference>
<dbReference type="Gene3D" id="2.120.10.30">
    <property type="entry name" value="TolB, C-terminal domain"/>
    <property type="match status" value="1"/>
</dbReference>
<gene>
    <name evidence="2" type="ORF">MSL71_36530</name>
</gene>
<dbReference type="Proteomes" id="UP000507962">
    <property type="component" value="Unassembled WGS sequence"/>
</dbReference>
<dbReference type="InterPro" id="IPR011042">
    <property type="entry name" value="6-blade_b-propeller_TolB-like"/>
</dbReference>
<dbReference type="Pfam" id="PF07676">
    <property type="entry name" value="PD40"/>
    <property type="match status" value="1"/>
</dbReference>
<name>A0A4U8YQ93_9BACT</name>
<organism evidence="2 3">
    <name type="scientific">Desulfoluna butyratoxydans</name>
    <dbReference type="NCBI Taxonomy" id="231438"/>
    <lineage>
        <taxon>Bacteria</taxon>
        <taxon>Pseudomonadati</taxon>
        <taxon>Thermodesulfobacteriota</taxon>
        <taxon>Desulfobacteria</taxon>
        <taxon>Desulfobacterales</taxon>
        <taxon>Desulfolunaceae</taxon>
        <taxon>Desulfoluna</taxon>
    </lineage>
</organism>
<accession>A0A4U8YQ93</accession>
<protein>
    <submittedName>
        <fullName evidence="2">Wd40-like beta propeller</fullName>
    </submittedName>
</protein>
<dbReference type="InterPro" id="IPR011659">
    <property type="entry name" value="WD40"/>
</dbReference>
<evidence type="ECO:0000313" key="3">
    <source>
        <dbReference type="Proteomes" id="UP000507962"/>
    </source>
</evidence>
<comment type="similarity">
    <text evidence="1">Belongs to the TolB family.</text>
</comment>
<dbReference type="SUPFAM" id="SSF82171">
    <property type="entry name" value="DPP6 N-terminal domain-like"/>
    <property type="match status" value="1"/>
</dbReference>
<dbReference type="AlphaFoldDB" id="A0A4U8YQ93"/>